<dbReference type="EMBL" id="MTEI01000004">
    <property type="protein sequence ID" value="OQW88317.1"/>
    <property type="molecule type" value="Genomic_DNA"/>
</dbReference>
<accession>A0A1W9KUU6</accession>
<protein>
    <submittedName>
        <fullName evidence="1">Uncharacterized protein</fullName>
    </submittedName>
</protein>
<proteinExistence type="predicted"/>
<organism evidence="1 2">
    <name type="scientific">Rhodoferax ferrireducens</name>
    <dbReference type="NCBI Taxonomy" id="192843"/>
    <lineage>
        <taxon>Bacteria</taxon>
        <taxon>Pseudomonadati</taxon>
        <taxon>Pseudomonadota</taxon>
        <taxon>Betaproteobacteria</taxon>
        <taxon>Burkholderiales</taxon>
        <taxon>Comamonadaceae</taxon>
        <taxon>Rhodoferax</taxon>
    </lineage>
</organism>
<evidence type="ECO:0000313" key="2">
    <source>
        <dbReference type="Proteomes" id="UP000192505"/>
    </source>
</evidence>
<evidence type="ECO:0000313" key="1">
    <source>
        <dbReference type="EMBL" id="OQW88317.1"/>
    </source>
</evidence>
<sequence length="137" mass="15254">MRTPSKEIIETRLHQWKLFFESEQARSTGFGTVLADNDPRLIQEGADPKTCDVDAVTEAAARLGVELNDLPLIELAELVDMMATNYLWREDDELHAALMQDDPELEPDCEPPPAANPMTPEERATLHAELDAILDAA</sequence>
<comment type="caution">
    <text evidence="1">The sequence shown here is derived from an EMBL/GenBank/DDBJ whole genome shotgun (WGS) entry which is preliminary data.</text>
</comment>
<dbReference type="AlphaFoldDB" id="A0A1W9KUU6"/>
<reference evidence="1 2" key="1">
    <citation type="submission" date="2017-01" db="EMBL/GenBank/DDBJ databases">
        <title>Novel large sulfur bacteria in the metagenomes of groundwater-fed chemosynthetic microbial mats in the Lake Huron basin.</title>
        <authorList>
            <person name="Sharrar A.M."/>
            <person name="Flood B.E."/>
            <person name="Bailey J.V."/>
            <person name="Jones D.S."/>
            <person name="Biddanda B."/>
            <person name="Ruberg S.A."/>
            <person name="Marcus D.N."/>
            <person name="Dick G.J."/>
        </authorList>
    </citation>
    <scope>NUCLEOTIDE SEQUENCE [LARGE SCALE GENOMIC DNA]</scope>
    <source>
        <strain evidence="1">A7</strain>
    </source>
</reference>
<name>A0A1W9KUU6_9BURK</name>
<dbReference type="Proteomes" id="UP000192505">
    <property type="component" value="Unassembled WGS sequence"/>
</dbReference>
<gene>
    <name evidence="1" type="ORF">BWK72_08470</name>
</gene>